<gene>
    <name evidence="2" type="ORF">ACFSR1_23720</name>
</gene>
<keyword evidence="3" id="KW-1185">Reference proteome</keyword>
<name>A0ABW5LM29_9FLAO</name>
<protein>
    <recommendedName>
        <fullName evidence="4">Lipocalin-like domain-containing protein</fullName>
    </recommendedName>
</protein>
<dbReference type="EMBL" id="JBHULE010000037">
    <property type="protein sequence ID" value="MFD2565705.1"/>
    <property type="molecule type" value="Genomic_DNA"/>
</dbReference>
<reference evidence="3" key="1">
    <citation type="journal article" date="2019" name="Int. J. Syst. Evol. Microbiol.">
        <title>The Global Catalogue of Microorganisms (GCM) 10K type strain sequencing project: providing services to taxonomists for standard genome sequencing and annotation.</title>
        <authorList>
            <consortium name="The Broad Institute Genomics Platform"/>
            <consortium name="The Broad Institute Genome Sequencing Center for Infectious Disease"/>
            <person name="Wu L."/>
            <person name="Ma J."/>
        </authorList>
    </citation>
    <scope>NUCLEOTIDE SEQUENCE [LARGE SCALE GENOMIC DNA]</scope>
    <source>
        <strain evidence="3">KCTC 52274</strain>
    </source>
</reference>
<accession>A0ABW5LM29</accession>
<proteinExistence type="predicted"/>
<dbReference type="PROSITE" id="PS51257">
    <property type="entry name" value="PROKAR_LIPOPROTEIN"/>
    <property type="match status" value="1"/>
</dbReference>
<organism evidence="2 3">
    <name type="scientific">Aquimarina rubra</name>
    <dbReference type="NCBI Taxonomy" id="1920033"/>
    <lineage>
        <taxon>Bacteria</taxon>
        <taxon>Pseudomonadati</taxon>
        <taxon>Bacteroidota</taxon>
        <taxon>Flavobacteriia</taxon>
        <taxon>Flavobacteriales</taxon>
        <taxon>Flavobacteriaceae</taxon>
        <taxon>Aquimarina</taxon>
    </lineage>
</organism>
<dbReference type="RefSeq" id="WP_378295523.1">
    <property type="nucleotide sequence ID" value="NZ_JBHULE010000037.1"/>
</dbReference>
<dbReference type="Proteomes" id="UP001597319">
    <property type="component" value="Unassembled WGS sequence"/>
</dbReference>
<evidence type="ECO:0000256" key="1">
    <source>
        <dbReference type="SAM" id="SignalP"/>
    </source>
</evidence>
<evidence type="ECO:0008006" key="4">
    <source>
        <dbReference type="Google" id="ProtNLM"/>
    </source>
</evidence>
<evidence type="ECO:0000313" key="2">
    <source>
        <dbReference type="EMBL" id="MFD2565705.1"/>
    </source>
</evidence>
<sequence>MMIKHFKILFLALTIIAIQACSSNKKPYQIPENSTELIAGKSGKTWKIAKRHNNGTRMNMAGCFLSYRTTYLPDMTVKDNNGEQKECGPSLLANWKITQNKEGHYFIKLQSDQLPELMNIEKDYKYFQITYLNKDSLELRYRHAQFSGQVRTIVDLYVQEDVLVKNRDFHNK</sequence>
<feature type="signal peptide" evidence="1">
    <location>
        <begin position="1"/>
        <end position="22"/>
    </location>
</feature>
<comment type="caution">
    <text evidence="2">The sequence shown here is derived from an EMBL/GenBank/DDBJ whole genome shotgun (WGS) entry which is preliminary data.</text>
</comment>
<keyword evidence="1" id="KW-0732">Signal</keyword>
<feature type="chain" id="PRO_5045812183" description="Lipocalin-like domain-containing protein" evidence="1">
    <location>
        <begin position="23"/>
        <end position="172"/>
    </location>
</feature>
<evidence type="ECO:0000313" key="3">
    <source>
        <dbReference type="Proteomes" id="UP001597319"/>
    </source>
</evidence>